<dbReference type="Pfam" id="PF15463">
    <property type="entry name" value="ECM11"/>
    <property type="match status" value="1"/>
</dbReference>
<evidence type="ECO:0000313" key="3">
    <source>
        <dbReference type="EMBL" id="CDO92079.1"/>
    </source>
</evidence>
<sequence>MSLVKKEAGSTTESPNWSPAANQDKHAPNHHPNNSRPPLKQKTENVPTSTASDIDSKKQLLSKYLIGANETETVLVKKEPGSSSGHLSPLRIKSHLSKKKIGKPVHTEKPTDKGHLTSIGQGVQLADSSCTLQLIDPKTVKVGAGKNGNSSPIGHKPNATIEKVPRYPGKYEELKLRLNEPDVSESAAFYEEVFSRAEWKQECIQLARCDMSQWVLKGQDILKEQHALMCRMIQARIKLSHRFQVVTDIINERASLLMQEGDVLGEKLKKVQHLGREILDLL</sequence>
<keyword evidence="4" id="KW-1185">Reference proteome</keyword>
<reference evidence="3 4" key="1">
    <citation type="submission" date="2014-03" db="EMBL/GenBank/DDBJ databases">
        <title>The genome of Kluyveromyces dobzhanskii.</title>
        <authorList>
            <person name="Nystedt B."/>
            <person name="Astrom S."/>
        </authorList>
    </citation>
    <scope>NUCLEOTIDE SEQUENCE [LARGE SCALE GENOMIC DNA]</scope>
    <source>
        <strain evidence="3 4">CBS 2104</strain>
    </source>
</reference>
<feature type="compositionally biased region" description="Polar residues" evidence="1">
    <location>
        <begin position="9"/>
        <end position="21"/>
    </location>
</feature>
<dbReference type="Proteomes" id="UP000031516">
    <property type="component" value="Unassembled WGS sequence"/>
</dbReference>
<accession>A0A0A8L1J8</accession>
<dbReference type="OrthoDB" id="4056678at2759"/>
<evidence type="ECO:0000313" key="4">
    <source>
        <dbReference type="Proteomes" id="UP000031516"/>
    </source>
</evidence>
<comment type="caution">
    <text evidence="3">The sequence shown here is derived from an EMBL/GenBank/DDBJ whole genome shotgun (WGS) entry which is preliminary data.</text>
</comment>
<dbReference type="EMBL" id="CCBQ010000011">
    <property type="protein sequence ID" value="CDO92079.1"/>
    <property type="molecule type" value="Genomic_DNA"/>
</dbReference>
<feature type="region of interest" description="Disordered" evidence="1">
    <location>
        <begin position="1"/>
        <end position="55"/>
    </location>
</feature>
<gene>
    <name evidence="3" type="ORF">KLDO_g407</name>
</gene>
<proteinExistence type="predicted"/>
<feature type="domain" description="Extracellular mutant protein 11 C-terminal" evidence="2">
    <location>
        <begin position="185"/>
        <end position="279"/>
    </location>
</feature>
<evidence type="ECO:0000256" key="1">
    <source>
        <dbReference type="SAM" id="MobiDB-lite"/>
    </source>
</evidence>
<dbReference type="InterPro" id="IPR029178">
    <property type="entry name" value="Ecm11_C"/>
</dbReference>
<evidence type="ECO:0000259" key="2">
    <source>
        <dbReference type="Pfam" id="PF15463"/>
    </source>
</evidence>
<name>A0A0A8L1J8_9SACH</name>
<dbReference type="AlphaFoldDB" id="A0A0A8L1J8"/>
<protein>
    <submittedName>
        <fullName evidence="3">WGS project CCBQ000000000 data, contig 00105</fullName>
    </submittedName>
</protein>
<organism evidence="3 4">
    <name type="scientific">Kluyveromyces dobzhanskii CBS 2104</name>
    <dbReference type="NCBI Taxonomy" id="1427455"/>
    <lineage>
        <taxon>Eukaryota</taxon>
        <taxon>Fungi</taxon>
        <taxon>Dikarya</taxon>
        <taxon>Ascomycota</taxon>
        <taxon>Saccharomycotina</taxon>
        <taxon>Saccharomycetes</taxon>
        <taxon>Saccharomycetales</taxon>
        <taxon>Saccharomycetaceae</taxon>
        <taxon>Kluyveromyces</taxon>
    </lineage>
</organism>
<feature type="compositionally biased region" description="Polar residues" evidence="1">
    <location>
        <begin position="44"/>
        <end position="53"/>
    </location>
</feature>